<accession>A0A849V8M5</accession>
<comment type="caution">
    <text evidence="1">The sequence shown here is derived from an EMBL/GenBank/DDBJ whole genome shotgun (WGS) entry which is preliminary data.</text>
</comment>
<dbReference type="EMBL" id="JABBPG010000001">
    <property type="protein sequence ID" value="NOU48983.1"/>
    <property type="molecule type" value="Genomic_DNA"/>
</dbReference>
<gene>
    <name evidence="1" type="ORF">HG263_00265</name>
</gene>
<proteinExistence type="predicted"/>
<sequence>MSKHWFYALVAASLLSACSDPSDIIHESSEKSESSLQDVNCIAQKPCISHNDIHLWYAKAHIVGEREFKVFAKIPQGYELKSAMLSGETMNMGYIPVFFAPQQNNVYSATTMVGLCTTEVMQWRLTLTMLNAQGDTLTNTFPLYVIR</sequence>
<protein>
    <recommendedName>
        <fullName evidence="3">Lipoprotein</fullName>
    </recommendedName>
</protein>
<name>A0A849V8M5_9GAMM</name>
<dbReference type="Proteomes" id="UP000586305">
    <property type="component" value="Unassembled WGS sequence"/>
</dbReference>
<evidence type="ECO:0000313" key="2">
    <source>
        <dbReference type="Proteomes" id="UP000586305"/>
    </source>
</evidence>
<dbReference type="AlphaFoldDB" id="A0A849V8M5"/>
<dbReference type="RefSeq" id="WP_171624092.1">
    <property type="nucleotide sequence ID" value="NZ_JABBPG010000001.1"/>
</dbReference>
<organism evidence="1 2">
    <name type="scientific">Pseudoalteromonas caenipelagi</name>
    <dbReference type="NCBI Taxonomy" id="2726988"/>
    <lineage>
        <taxon>Bacteria</taxon>
        <taxon>Pseudomonadati</taxon>
        <taxon>Pseudomonadota</taxon>
        <taxon>Gammaproteobacteria</taxon>
        <taxon>Alteromonadales</taxon>
        <taxon>Pseudoalteromonadaceae</taxon>
        <taxon>Pseudoalteromonas</taxon>
    </lineage>
</organism>
<evidence type="ECO:0000313" key="1">
    <source>
        <dbReference type="EMBL" id="NOU48983.1"/>
    </source>
</evidence>
<keyword evidence="2" id="KW-1185">Reference proteome</keyword>
<evidence type="ECO:0008006" key="3">
    <source>
        <dbReference type="Google" id="ProtNLM"/>
    </source>
</evidence>
<dbReference type="PROSITE" id="PS51257">
    <property type="entry name" value="PROKAR_LIPOPROTEIN"/>
    <property type="match status" value="1"/>
</dbReference>
<reference evidence="1 2" key="1">
    <citation type="submission" date="2020-04" db="EMBL/GenBank/DDBJ databases">
        <title>Pseudoalteromonas caenipelagi sp. nov., isolated from a tidal flat.</title>
        <authorList>
            <person name="Park S."/>
            <person name="Yoon J.-H."/>
        </authorList>
    </citation>
    <scope>NUCLEOTIDE SEQUENCE [LARGE SCALE GENOMIC DNA]</scope>
    <source>
        <strain evidence="1 2">JBTF-M23</strain>
    </source>
</reference>